<reference evidence="1" key="1">
    <citation type="submission" date="2024-10" db="EMBL/GenBank/DDBJ databases">
        <title>Aeromonas and Pseudomonas from the Cagarras Archipelago, Rio de Janeiro, Brazil.</title>
        <authorList>
            <person name="Canellas A.L.B."/>
            <person name="Laport M.S."/>
        </authorList>
    </citation>
    <scope>NUCLEOTIDE SEQUENCE</scope>
    <source>
        <strain evidence="1">ACP-7</strain>
    </source>
</reference>
<proteinExistence type="predicted"/>
<accession>A0ACC7LQM1</accession>
<gene>
    <name evidence="1" type="ORF">ACIKP7_04375</name>
</gene>
<comment type="caution">
    <text evidence="1">The sequence shown here is derived from an EMBL/GenBank/DDBJ whole genome shotgun (WGS) entry which is preliminary data.</text>
</comment>
<name>A0ACC7LQM1_9PSED</name>
<evidence type="ECO:0000313" key="1">
    <source>
        <dbReference type="EMBL" id="MFJ1337361.1"/>
    </source>
</evidence>
<organism evidence="1 2">
    <name type="scientific">Pseudomonas caricapapayae</name>
    <dbReference type="NCBI Taxonomy" id="46678"/>
    <lineage>
        <taxon>Bacteria</taxon>
        <taxon>Pseudomonadati</taxon>
        <taxon>Pseudomonadota</taxon>
        <taxon>Gammaproteobacteria</taxon>
        <taxon>Pseudomonadales</taxon>
        <taxon>Pseudomonadaceae</taxon>
        <taxon>Pseudomonas</taxon>
    </lineage>
</organism>
<evidence type="ECO:0000313" key="2">
    <source>
        <dbReference type="Proteomes" id="UP001615411"/>
    </source>
</evidence>
<dbReference type="EMBL" id="JBIUGF010000008">
    <property type="protein sequence ID" value="MFJ1337361.1"/>
    <property type="molecule type" value="Genomic_DNA"/>
</dbReference>
<sequence length="128" mass="13731">MKSSAKVAASDLGASGRVLLLLFSLFFAGCAQNPDIRMGRDHASGTTAKSPPDYLLCVKDELPVGSQTYTLEQNGSIKFFLDSTDPNEASGLVEVKGSGTHHSFSAYQRDAWYDHGRLLDAALMCSKA</sequence>
<dbReference type="Proteomes" id="UP001615411">
    <property type="component" value="Unassembled WGS sequence"/>
</dbReference>
<protein>
    <submittedName>
        <fullName evidence="1">Uncharacterized protein</fullName>
    </submittedName>
</protein>
<keyword evidence="2" id="KW-1185">Reference proteome</keyword>